<sequence length="117" mass="12936">MVPGQHSVKERQYAILSVKENESCEEIRASYQSSILSYHLDKLQTILNKSLKIQKAREVLSDAKLGSLHDSELLASRQNSSRSRLRGDEEMGCSISRDGRGMIPPTADNLAVSDSSS</sequence>
<dbReference type="SUPFAM" id="SSF46565">
    <property type="entry name" value="Chaperone J-domain"/>
    <property type="match status" value="1"/>
</dbReference>
<dbReference type="InterPro" id="IPR036869">
    <property type="entry name" value="J_dom_sf"/>
</dbReference>
<feature type="region of interest" description="Disordered" evidence="1">
    <location>
        <begin position="71"/>
        <end position="117"/>
    </location>
</feature>
<dbReference type="PROSITE" id="PS50076">
    <property type="entry name" value="DNAJ_2"/>
    <property type="match status" value="1"/>
</dbReference>
<proteinExistence type="predicted"/>
<evidence type="ECO:0000259" key="2">
    <source>
        <dbReference type="PROSITE" id="PS50076"/>
    </source>
</evidence>
<evidence type="ECO:0000256" key="1">
    <source>
        <dbReference type="SAM" id="MobiDB-lite"/>
    </source>
</evidence>
<protein>
    <recommendedName>
        <fullName evidence="2">J domain-containing protein</fullName>
    </recommendedName>
</protein>
<keyword evidence="4" id="KW-1185">Reference proteome</keyword>
<dbReference type="EMBL" id="JBJKBG010000011">
    <property type="protein sequence ID" value="KAL3717213.1"/>
    <property type="molecule type" value="Genomic_DNA"/>
</dbReference>
<dbReference type="Pfam" id="PF00226">
    <property type="entry name" value="DnaJ"/>
    <property type="match status" value="1"/>
</dbReference>
<accession>A0ABD3IST5</accession>
<evidence type="ECO:0000313" key="4">
    <source>
        <dbReference type="Proteomes" id="UP001634007"/>
    </source>
</evidence>
<dbReference type="InterPro" id="IPR001623">
    <property type="entry name" value="DnaJ_domain"/>
</dbReference>
<dbReference type="Gene3D" id="1.10.287.110">
    <property type="entry name" value="DnaJ domain"/>
    <property type="match status" value="1"/>
</dbReference>
<gene>
    <name evidence="3" type="ORF">ACJRO7_008747</name>
</gene>
<feature type="domain" description="J" evidence="2">
    <location>
        <begin position="11"/>
        <end position="73"/>
    </location>
</feature>
<evidence type="ECO:0000313" key="3">
    <source>
        <dbReference type="EMBL" id="KAL3717213.1"/>
    </source>
</evidence>
<dbReference type="CDD" id="cd06257">
    <property type="entry name" value="DnaJ"/>
    <property type="match status" value="1"/>
</dbReference>
<comment type="caution">
    <text evidence="3">The sequence shown here is derived from an EMBL/GenBank/DDBJ whole genome shotgun (WGS) entry which is preliminary data.</text>
</comment>
<dbReference type="AlphaFoldDB" id="A0ABD3IST5"/>
<name>A0ABD3IST5_EUCGL</name>
<organism evidence="3 4">
    <name type="scientific">Eucalyptus globulus</name>
    <name type="common">Tasmanian blue gum</name>
    <dbReference type="NCBI Taxonomy" id="34317"/>
    <lineage>
        <taxon>Eukaryota</taxon>
        <taxon>Viridiplantae</taxon>
        <taxon>Streptophyta</taxon>
        <taxon>Embryophyta</taxon>
        <taxon>Tracheophyta</taxon>
        <taxon>Spermatophyta</taxon>
        <taxon>Magnoliopsida</taxon>
        <taxon>eudicotyledons</taxon>
        <taxon>Gunneridae</taxon>
        <taxon>Pentapetalae</taxon>
        <taxon>rosids</taxon>
        <taxon>malvids</taxon>
        <taxon>Myrtales</taxon>
        <taxon>Myrtaceae</taxon>
        <taxon>Myrtoideae</taxon>
        <taxon>Eucalypteae</taxon>
        <taxon>Eucalyptus</taxon>
    </lineage>
</organism>
<reference evidence="3 4" key="1">
    <citation type="submission" date="2024-11" db="EMBL/GenBank/DDBJ databases">
        <title>Chromosome-level genome assembly of Eucalyptus globulus Labill. provides insights into its genome evolution.</title>
        <authorList>
            <person name="Li X."/>
        </authorList>
    </citation>
    <scope>NUCLEOTIDE SEQUENCE [LARGE SCALE GENOMIC DNA]</scope>
    <source>
        <strain evidence="3">CL2024</strain>
        <tissue evidence="3">Fresh tender leaves</tissue>
    </source>
</reference>
<dbReference type="Proteomes" id="UP001634007">
    <property type="component" value="Unassembled WGS sequence"/>
</dbReference>